<dbReference type="Proteomes" id="UP000013911">
    <property type="component" value="Unassembled WGS sequence"/>
</dbReference>
<organism evidence="1 2">
    <name type="scientific">Lysinibacillus sphaericus OT4b.31</name>
    <dbReference type="NCBI Taxonomy" id="1285586"/>
    <lineage>
        <taxon>Bacteria</taxon>
        <taxon>Bacillati</taxon>
        <taxon>Bacillota</taxon>
        <taxon>Bacilli</taxon>
        <taxon>Bacillales</taxon>
        <taxon>Bacillaceae</taxon>
        <taxon>Lysinibacillus</taxon>
    </lineage>
</organism>
<proteinExistence type="predicted"/>
<comment type="caution">
    <text evidence="1">The sequence shown here is derived from an EMBL/GenBank/DDBJ whole genome shotgun (WGS) entry which is preliminary data.</text>
</comment>
<protein>
    <submittedName>
        <fullName evidence="1">Uncharacterized protein</fullName>
    </submittedName>
</protein>
<sequence>MASYKELEPNKNGKPRIKITVELGYDEEKCKRIRKYKNVTLNSLLERTIKKAITEFEIEVANMEIENDIENITFEQFVQRWMDVYVRVDLAIKSKNNYESVCEEAFFNILIK</sequence>
<dbReference type="EMBL" id="AQPX01000053">
    <property type="protein sequence ID" value="EON70184.1"/>
    <property type="molecule type" value="Genomic_DNA"/>
</dbReference>
<name>R7Z842_LYSSH</name>
<dbReference type="PATRIC" id="fig|1285586.5.peg.4745"/>
<reference evidence="1 2" key="1">
    <citation type="submission" date="2013-04" db="EMBL/GenBank/DDBJ databases">
        <title>Draft genome of the heavy metal tolerant bacterium Lysinibacillus sphaericus strain OT4b.31.</title>
        <authorList>
            <person name="Pena-Montenegro T.D."/>
            <person name="Dussan J."/>
        </authorList>
    </citation>
    <scope>NUCLEOTIDE SEQUENCE [LARGE SCALE GENOMIC DNA]</scope>
    <source>
        <strain evidence="1 2">OT4b.31</strain>
    </source>
</reference>
<gene>
    <name evidence="1" type="ORF">H131_22746</name>
</gene>
<evidence type="ECO:0000313" key="2">
    <source>
        <dbReference type="Proteomes" id="UP000013911"/>
    </source>
</evidence>
<dbReference type="RefSeq" id="WP_010861441.1">
    <property type="nucleotide sequence ID" value="NZ_KB933428.1"/>
</dbReference>
<dbReference type="AlphaFoldDB" id="R7Z842"/>
<evidence type="ECO:0000313" key="1">
    <source>
        <dbReference type="EMBL" id="EON70184.1"/>
    </source>
</evidence>
<dbReference type="HOGENOM" id="CLU_2142862_0_0_9"/>
<accession>R7Z842</accession>
<dbReference type="OrthoDB" id="9803188at2"/>